<evidence type="ECO:0000256" key="10">
    <source>
        <dbReference type="RuleBase" id="RU004384"/>
    </source>
</evidence>
<dbReference type="AlphaFoldDB" id="A0A7M5TX05"/>
<dbReference type="GO" id="GO:0012505">
    <property type="term" value="C:endomembrane system"/>
    <property type="evidence" value="ECO:0007669"/>
    <property type="project" value="UniProtKB-SubCell"/>
</dbReference>
<evidence type="ECO:0000256" key="4">
    <source>
        <dbReference type="ARBA" id="ARBA00023006"/>
    </source>
</evidence>
<evidence type="ECO:0000256" key="3">
    <source>
        <dbReference type="ARBA" id="ARBA00022490"/>
    </source>
</evidence>
<dbReference type="InterPro" id="IPR029071">
    <property type="entry name" value="Ubiquitin-like_domsf"/>
</dbReference>
<protein>
    <submittedName>
        <fullName evidence="12">Uncharacterized protein</fullName>
    </submittedName>
</protein>
<dbReference type="Pfam" id="PF02991">
    <property type="entry name" value="ATG8"/>
    <property type="match status" value="1"/>
</dbReference>
<dbReference type="OrthoDB" id="6738456at2759"/>
<evidence type="ECO:0000256" key="7">
    <source>
        <dbReference type="ARBA" id="ARBA00023329"/>
    </source>
</evidence>
<dbReference type="GO" id="GO:0016236">
    <property type="term" value="P:macroautophagy"/>
    <property type="evidence" value="ECO:0007669"/>
    <property type="project" value="UniProtKB-ARBA"/>
</dbReference>
<feature type="region of interest" description="Disordered" evidence="11">
    <location>
        <begin position="1"/>
        <end position="23"/>
    </location>
</feature>
<evidence type="ECO:0000313" key="12">
    <source>
        <dbReference type="EnsemblMetazoa" id="CLYHEMP003015.1"/>
    </source>
</evidence>
<feature type="lipid moiety-binding region" description="Phosphatidylserine amidated glycine; alternate" evidence="9">
    <location>
        <position position="133"/>
    </location>
</feature>
<dbReference type="FunFam" id="3.10.20.90:FF:000149">
    <property type="entry name" value="microtubule-associated proteins 1A/1B light chain 3C"/>
    <property type="match status" value="1"/>
</dbReference>
<evidence type="ECO:0000256" key="9">
    <source>
        <dbReference type="PIRSR" id="PIRSR604241-50"/>
    </source>
</evidence>
<keyword evidence="4 10" id="KW-0072">Autophagy</keyword>
<feature type="compositionally biased region" description="Polar residues" evidence="11">
    <location>
        <begin position="1"/>
        <end position="15"/>
    </location>
</feature>
<dbReference type="EnsemblMetazoa" id="CLYHEMT003015.1">
    <property type="protein sequence ID" value="CLYHEMP003015.1"/>
    <property type="gene ID" value="CLYHEMG003015"/>
</dbReference>
<evidence type="ECO:0000256" key="11">
    <source>
        <dbReference type="SAM" id="MobiDB-lite"/>
    </source>
</evidence>
<evidence type="ECO:0000256" key="6">
    <source>
        <dbReference type="ARBA" id="ARBA00023288"/>
    </source>
</evidence>
<keyword evidence="7" id="KW-0968">Cytoplasmic vesicle</keyword>
<evidence type="ECO:0000313" key="13">
    <source>
        <dbReference type="Proteomes" id="UP000594262"/>
    </source>
</evidence>
<accession>A0A7M5TX05</accession>
<reference evidence="12" key="1">
    <citation type="submission" date="2021-01" db="UniProtKB">
        <authorList>
            <consortium name="EnsemblMetazoa"/>
        </authorList>
    </citation>
    <scope>IDENTIFICATION</scope>
</reference>
<dbReference type="GeneID" id="136810697"/>
<dbReference type="GO" id="GO:0031410">
    <property type="term" value="C:cytoplasmic vesicle"/>
    <property type="evidence" value="ECO:0007669"/>
    <property type="project" value="UniProtKB-KW"/>
</dbReference>
<evidence type="ECO:0000256" key="5">
    <source>
        <dbReference type="ARBA" id="ARBA00023136"/>
    </source>
</evidence>
<dbReference type="Proteomes" id="UP000594262">
    <property type="component" value="Unplaced"/>
</dbReference>
<dbReference type="RefSeq" id="XP_066923371.1">
    <property type="nucleotide sequence ID" value="XM_067067270.1"/>
</dbReference>
<dbReference type="Gene3D" id="3.10.20.90">
    <property type="entry name" value="Phosphatidylinositol 3-kinase Catalytic Subunit, Chain A, domain 1"/>
    <property type="match status" value="1"/>
</dbReference>
<evidence type="ECO:0000256" key="8">
    <source>
        <dbReference type="ARBA" id="ARBA00037868"/>
    </source>
</evidence>
<name>A0A7M5TX05_9CNID</name>
<organism evidence="12 13">
    <name type="scientific">Clytia hemisphaerica</name>
    <dbReference type="NCBI Taxonomy" id="252671"/>
    <lineage>
        <taxon>Eukaryota</taxon>
        <taxon>Metazoa</taxon>
        <taxon>Cnidaria</taxon>
        <taxon>Hydrozoa</taxon>
        <taxon>Hydroidolina</taxon>
        <taxon>Leptothecata</taxon>
        <taxon>Obeliida</taxon>
        <taxon>Clytiidae</taxon>
        <taxon>Clytia</taxon>
    </lineage>
</organism>
<keyword evidence="13" id="KW-1185">Reference proteome</keyword>
<evidence type="ECO:0000256" key="2">
    <source>
        <dbReference type="ARBA" id="ARBA00007293"/>
    </source>
</evidence>
<dbReference type="GO" id="GO:0006950">
    <property type="term" value="P:response to stress"/>
    <property type="evidence" value="ECO:0007669"/>
    <property type="project" value="UniProtKB-ARBA"/>
</dbReference>
<dbReference type="SUPFAM" id="SSF54236">
    <property type="entry name" value="Ubiquitin-like"/>
    <property type="match status" value="1"/>
</dbReference>
<comment type="similarity">
    <text evidence="2 10">Belongs to the ATG8 family.</text>
</comment>
<dbReference type="PANTHER" id="PTHR10969">
    <property type="entry name" value="MICROTUBULE-ASSOCIATED PROTEINS 1A/1B LIGHT CHAIN 3-RELATED"/>
    <property type="match status" value="1"/>
</dbReference>
<sequence>MFFQNQEDSPVSPTTAAKSFKEKKSFASRKRDADSVKDLHPDKLPLIIERYKHEKALPMLDKIKFLVPFDMTVGTLTSIIRKRLQLNSSQALFILFDNKNIFSASGALLDIYRDQKDEDGFLYIIYASQETFG</sequence>
<dbReference type="GO" id="GO:0005776">
    <property type="term" value="C:autophagosome"/>
    <property type="evidence" value="ECO:0007669"/>
    <property type="project" value="UniProtKB-SubCell"/>
</dbReference>
<keyword evidence="3" id="KW-0963">Cytoplasm</keyword>
<keyword evidence="5" id="KW-0472">Membrane</keyword>
<dbReference type="InterPro" id="IPR004241">
    <property type="entry name" value="Atg8-like"/>
</dbReference>
<comment type="subcellular location">
    <subcellularLocation>
        <location evidence="1">Cytoplasmic vesicle</location>
        <location evidence="1">Autophagosome</location>
    </subcellularLocation>
    <subcellularLocation>
        <location evidence="8">Endomembrane system</location>
        <topology evidence="8">Lipid-anchor</topology>
    </subcellularLocation>
</comment>
<evidence type="ECO:0000256" key="1">
    <source>
        <dbReference type="ARBA" id="ARBA00004419"/>
    </source>
</evidence>
<proteinExistence type="inferred from homology"/>
<keyword evidence="6 9" id="KW-0449">Lipoprotein</keyword>